<dbReference type="Proteomes" id="UP001140258">
    <property type="component" value="Unassembled WGS sequence"/>
</dbReference>
<dbReference type="InterPro" id="IPR016682">
    <property type="entry name" value="FlaD_prd_arc"/>
</dbReference>
<accession>A0ABT2EWV7</accession>
<keyword evidence="4" id="KW-0966">Cell projection</keyword>
<dbReference type="InterPro" id="IPR052494">
    <property type="entry name" value="Flagella_assembly_related"/>
</dbReference>
<gene>
    <name evidence="4" type="ORF">M2325_000076</name>
</gene>
<evidence type="ECO:0000313" key="5">
    <source>
        <dbReference type="Proteomes" id="UP001140258"/>
    </source>
</evidence>
<keyword evidence="4" id="KW-0969">Cilium</keyword>
<proteinExistence type="predicted"/>
<dbReference type="PIRSF" id="PIRSF017066">
    <property type="entry name" value="FlaD_arch_prd"/>
    <property type="match status" value="1"/>
</dbReference>
<protein>
    <submittedName>
        <fullName evidence="4">Flagellar protein FlaD</fullName>
    </submittedName>
</protein>
<evidence type="ECO:0000256" key="1">
    <source>
        <dbReference type="ARBA" id="ARBA00004618"/>
    </source>
</evidence>
<keyword evidence="2" id="KW-0974">Archaeal flagellum</keyword>
<keyword evidence="4" id="KW-0282">Flagellum</keyword>
<dbReference type="Pfam" id="PF04659">
    <property type="entry name" value="Arch_fla_DE"/>
    <property type="match status" value="1"/>
</dbReference>
<dbReference type="InterPro" id="IPR006752">
    <property type="entry name" value="Arch_fla_DE"/>
</dbReference>
<dbReference type="PANTHER" id="PTHR40698:SF1">
    <property type="entry name" value="FLAGELLA-RELATED PROTEIN D-RELATED"/>
    <property type="match status" value="1"/>
</dbReference>
<name>A0ABT2EWV7_METVO</name>
<evidence type="ECO:0000313" key="4">
    <source>
        <dbReference type="EMBL" id="MCS3921403.1"/>
    </source>
</evidence>
<dbReference type="PANTHER" id="PTHR40698">
    <property type="entry name" value="FLAGELLA-RELATED PROTEIN E-RELATED-RELATED"/>
    <property type="match status" value="1"/>
</dbReference>
<comment type="subcellular location">
    <subcellularLocation>
        <location evidence="1">Archaeal flagellum</location>
    </subcellularLocation>
</comment>
<dbReference type="RefSeq" id="WP_209631664.1">
    <property type="nucleotide sequence ID" value="NZ_JANUCQ010000001.1"/>
</dbReference>
<evidence type="ECO:0000256" key="2">
    <source>
        <dbReference type="ARBA" id="ARBA00022440"/>
    </source>
</evidence>
<feature type="domain" description="Archaeal flagella protein FlaD/E" evidence="3">
    <location>
        <begin position="242"/>
        <end position="335"/>
    </location>
</feature>
<reference evidence="4" key="1">
    <citation type="submission" date="2022-08" db="EMBL/GenBank/DDBJ databases">
        <title>Genomic Encyclopedia of Type Strains, Phase V (KMG-V): Genome sequencing to study the core and pangenomes of soil and plant-associated prokaryotes.</title>
        <authorList>
            <person name="Whitman W."/>
        </authorList>
    </citation>
    <scope>NUCLEOTIDE SEQUENCE</scope>
    <source>
        <strain evidence="4">PS</strain>
    </source>
</reference>
<evidence type="ECO:0000259" key="3">
    <source>
        <dbReference type="Pfam" id="PF04659"/>
    </source>
</evidence>
<dbReference type="EMBL" id="JANUCQ010000001">
    <property type="protein sequence ID" value="MCS3921403.1"/>
    <property type="molecule type" value="Genomic_DNA"/>
</dbReference>
<sequence length="363" mass="42138">MIGKVDMDYASLEEEYMTESEMEDYLDELRHKIPSFIVELLKNNLKNRNLTRNQLNKIVNRVSDLYFGKKPEDKKAAELTNKINDLSHKLDALMKVATVSSATKVSDDIKKEIDNLDELDLAVESPKVLESPKTLEPVQKIEEIDEIEISEIDTDDELPIYEEELIPEIELIENPEVDTEVDTINSENYNSDVVINNSAKIESLPEPTKELDRTTGLENEVKIPMDYVEVKNMESEIAKINENTRLHELPEDTLSTMLIFKWLEFLISRVGTNNLVDVLDYYYTLKWISGKSVNKLLKISKNMKYFHEDMEWKASKSMTPEDHVVSLLYIEKLAGRPISMDELEEMEREITRIKKWANELQTL</sequence>
<keyword evidence="5" id="KW-1185">Reference proteome</keyword>
<organism evidence="4 5">
    <name type="scientific">Methanococcus voltae PS</name>
    <dbReference type="NCBI Taxonomy" id="523842"/>
    <lineage>
        <taxon>Archaea</taxon>
        <taxon>Methanobacteriati</taxon>
        <taxon>Methanobacteriota</taxon>
        <taxon>Methanomada group</taxon>
        <taxon>Methanococci</taxon>
        <taxon>Methanococcales</taxon>
        <taxon>Methanococcaceae</taxon>
        <taxon>Methanococcus</taxon>
    </lineage>
</organism>
<comment type="caution">
    <text evidence="4">The sequence shown here is derived from an EMBL/GenBank/DDBJ whole genome shotgun (WGS) entry which is preliminary data.</text>
</comment>